<dbReference type="EMBL" id="UINC01081730">
    <property type="protein sequence ID" value="SVC25869.1"/>
    <property type="molecule type" value="Genomic_DNA"/>
</dbReference>
<feature type="non-terminal residue" evidence="1">
    <location>
        <position position="57"/>
    </location>
</feature>
<dbReference type="AlphaFoldDB" id="A0A382KNN2"/>
<sequence>MITFAGNVGLNRRSFLRVGALGVGGFTLADLLRAESVAGVGSSHKAIIHLHLDGGPP</sequence>
<dbReference type="PROSITE" id="PS51318">
    <property type="entry name" value="TAT"/>
    <property type="match status" value="1"/>
</dbReference>
<gene>
    <name evidence="1" type="ORF">METZ01_LOCUS278723</name>
</gene>
<evidence type="ECO:0008006" key="2">
    <source>
        <dbReference type="Google" id="ProtNLM"/>
    </source>
</evidence>
<reference evidence="1" key="1">
    <citation type="submission" date="2018-05" db="EMBL/GenBank/DDBJ databases">
        <authorList>
            <person name="Lanie J.A."/>
            <person name="Ng W.-L."/>
            <person name="Kazmierczak K.M."/>
            <person name="Andrzejewski T.M."/>
            <person name="Davidsen T.M."/>
            <person name="Wayne K.J."/>
            <person name="Tettelin H."/>
            <person name="Glass J.I."/>
            <person name="Rusch D."/>
            <person name="Podicherti R."/>
            <person name="Tsui H.-C.T."/>
            <person name="Winkler M.E."/>
        </authorList>
    </citation>
    <scope>NUCLEOTIDE SEQUENCE</scope>
</reference>
<proteinExistence type="predicted"/>
<evidence type="ECO:0000313" key="1">
    <source>
        <dbReference type="EMBL" id="SVC25869.1"/>
    </source>
</evidence>
<protein>
    <recommendedName>
        <fullName evidence="2">DUF1501 domain-containing protein</fullName>
    </recommendedName>
</protein>
<accession>A0A382KNN2</accession>
<name>A0A382KNN2_9ZZZZ</name>
<organism evidence="1">
    <name type="scientific">marine metagenome</name>
    <dbReference type="NCBI Taxonomy" id="408172"/>
    <lineage>
        <taxon>unclassified sequences</taxon>
        <taxon>metagenomes</taxon>
        <taxon>ecological metagenomes</taxon>
    </lineage>
</organism>
<dbReference type="InterPro" id="IPR006311">
    <property type="entry name" value="TAT_signal"/>
</dbReference>